<name>A0A1H8F3A8_9RHOB</name>
<evidence type="ECO:0000313" key="3">
    <source>
        <dbReference type="Proteomes" id="UP000183002"/>
    </source>
</evidence>
<accession>A0A1H8F3A8</accession>
<dbReference type="AlphaFoldDB" id="A0A1H8F3A8"/>
<keyword evidence="3" id="KW-1185">Reference proteome</keyword>
<feature type="domain" description="DUF6455" evidence="1">
    <location>
        <begin position="11"/>
        <end position="83"/>
    </location>
</feature>
<dbReference type="Pfam" id="PF20056">
    <property type="entry name" value="DUF6455"/>
    <property type="match status" value="1"/>
</dbReference>
<dbReference type="STRING" id="1077947.SAMN05216227_101018"/>
<organism evidence="2 3">
    <name type="scientific">Pseudorhodobacter antarcticus</name>
    <dbReference type="NCBI Taxonomy" id="1077947"/>
    <lineage>
        <taxon>Bacteria</taxon>
        <taxon>Pseudomonadati</taxon>
        <taxon>Pseudomonadota</taxon>
        <taxon>Alphaproteobacteria</taxon>
        <taxon>Rhodobacterales</taxon>
        <taxon>Paracoccaceae</taxon>
        <taxon>Pseudorhodobacter</taxon>
    </lineage>
</organism>
<dbReference type="Proteomes" id="UP000183002">
    <property type="component" value="Unassembled WGS sequence"/>
</dbReference>
<reference evidence="2 3" key="1">
    <citation type="submission" date="2016-10" db="EMBL/GenBank/DDBJ databases">
        <authorList>
            <person name="de Groot N.N."/>
        </authorList>
    </citation>
    <scope>NUCLEOTIDE SEQUENCE [LARGE SCALE GENOMIC DNA]</scope>
    <source>
        <strain evidence="2 3">CGMCC 1.10836</strain>
    </source>
</reference>
<dbReference type="OrthoDB" id="7689275at2"/>
<sequence>MIGYVDAPVTWGLVRGMARRAGVDVPRAVMDGWMTRADLAKIVARCQTGDCAKSCMDVLAHPSTANQSPPAFCAIRAELEALAPETPAH</sequence>
<dbReference type="RefSeq" id="WP_050518385.1">
    <property type="nucleotide sequence ID" value="NZ_FOCO01000010.1"/>
</dbReference>
<dbReference type="InterPro" id="IPR045601">
    <property type="entry name" value="DUF6455"/>
</dbReference>
<gene>
    <name evidence="2" type="ORF">SAMN05216227_101018</name>
</gene>
<evidence type="ECO:0000259" key="1">
    <source>
        <dbReference type="Pfam" id="PF20056"/>
    </source>
</evidence>
<evidence type="ECO:0000313" key="2">
    <source>
        <dbReference type="EMBL" id="SEN26222.1"/>
    </source>
</evidence>
<proteinExistence type="predicted"/>
<protein>
    <recommendedName>
        <fullName evidence="1">DUF6455 domain-containing protein</fullName>
    </recommendedName>
</protein>
<dbReference type="EMBL" id="FOCO01000010">
    <property type="protein sequence ID" value="SEN26222.1"/>
    <property type="molecule type" value="Genomic_DNA"/>
</dbReference>